<dbReference type="OrthoDB" id="346910at2759"/>
<dbReference type="RefSeq" id="XP_040722000.1">
    <property type="nucleotide sequence ID" value="XM_040866465.1"/>
</dbReference>
<gene>
    <name evidence="5" type="ORF">BCR37DRAFT_222186</name>
</gene>
<reference evidence="5 6" key="1">
    <citation type="submission" date="2016-07" db="EMBL/GenBank/DDBJ databases">
        <title>Pervasive Adenine N6-methylation of Active Genes in Fungi.</title>
        <authorList>
            <consortium name="DOE Joint Genome Institute"/>
            <person name="Mondo S.J."/>
            <person name="Dannebaum R.O."/>
            <person name="Kuo R.C."/>
            <person name="Labutti K."/>
            <person name="Haridas S."/>
            <person name="Kuo A."/>
            <person name="Salamov A."/>
            <person name="Ahrendt S.R."/>
            <person name="Lipzen A."/>
            <person name="Sullivan W."/>
            <person name="Andreopoulos W.B."/>
            <person name="Clum A."/>
            <person name="Lindquist E."/>
            <person name="Daum C."/>
            <person name="Ramamoorthy G.K."/>
            <person name="Gryganskyi A."/>
            <person name="Culley D."/>
            <person name="Magnuson J.K."/>
            <person name="James T.Y."/>
            <person name="O'Malley M.A."/>
            <person name="Stajich J.E."/>
            <person name="Spatafora J.W."/>
            <person name="Visel A."/>
            <person name="Grigoriev I.V."/>
        </authorList>
    </citation>
    <scope>NUCLEOTIDE SEQUENCE [LARGE SCALE GENOMIC DNA]</scope>
    <source>
        <strain evidence="5 6">12-1054</strain>
    </source>
</reference>
<dbReference type="GeneID" id="63783064"/>
<keyword evidence="1" id="KW-0446">Lipid-binding</keyword>
<dbReference type="SUPFAM" id="SSF47027">
    <property type="entry name" value="Acyl-CoA binding protein"/>
    <property type="match status" value="1"/>
</dbReference>
<dbReference type="STRING" id="56484.A0A1Y2ERY0"/>
<proteinExistence type="predicted"/>
<dbReference type="InterPro" id="IPR000582">
    <property type="entry name" value="Acyl-CoA-binding_protein"/>
</dbReference>
<dbReference type="Proteomes" id="UP000193685">
    <property type="component" value="Unassembled WGS sequence"/>
</dbReference>
<comment type="caution">
    <text evidence="5">The sequence shown here is derived from an EMBL/GenBank/DDBJ whole genome shotgun (WGS) entry which is preliminary data.</text>
</comment>
<keyword evidence="3" id="KW-1133">Transmembrane helix</keyword>
<organism evidence="5 6">
    <name type="scientific">Protomyces lactucae-debilis</name>
    <dbReference type="NCBI Taxonomy" id="2754530"/>
    <lineage>
        <taxon>Eukaryota</taxon>
        <taxon>Fungi</taxon>
        <taxon>Dikarya</taxon>
        <taxon>Ascomycota</taxon>
        <taxon>Taphrinomycotina</taxon>
        <taxon>Taphrinomycetes</taxon>
        <taxon>Taphrinales</taxon>
        <taxon>Protomycetaceae</taxon>
        <taxon>Protomyces</taxon>
    </lineage>
</organism>
<keyword evidence="3" id="KW-0472">Membrane</keyword>
<feature type="compositionally biased region" description="Acidic residues" evidence="2">
    <location>
        <begin position="171"/>
        <end position="182"/>
    </location>
</feature>
<dbReference type="Pfam" id="PF00887">
    <property type="entry name" value="ACBP"/>
    <property type="match status" value="1"/>
</dbReference>
<dbReference type="PANTHER" id="PTHR23310:SF133">
    <property type="entry name" value="COA BINDING PROTEIN, PUTATIVE (AFU_ORTHOLOGUE AFUA_1G12300)-RELATED"/>
    <property type="match status" value="1"/>
</dbReference>
<sequence>MNGIDRVFVSALNTVKRLPSTPGSPKPPLDDRLLLYALFKQSTEGDIPASMLESLEASLRNGEDPEDDDASREKTEAWALQRGLSKTEAKKMYISSLIRSMRLYGSQTTAAKALIDELEFVWLQVDGNAPEHEDDQTVASRARTNSGSQSPTSVRLKRAYESSQRLNRDAEGEDEDEHEDELERQAPNAYRTAPPSPVKAGLPNSASVTFSASQIPALNLAAPQPLPNSKSFGTLRAQAAIAGRDLTPEETKIWRRQVEISLQQIRTELASVRETLLHVPAAGMLSRSHGSGSTLSRVLASLSDFARLSAVVLIYDAIFLGSLWFIFSRNGDPRALKIKDWCGRLWAWMLKKVKVRMRSAVRDIGDRR</sequence>
<dbReference type="GO" id="GO:0000062">
    <property type="term" value="F:fatty-acyl-CoA binding"/>
    <property type="evidence" value="ECO:0007669"/>
    <property type="project" value="InterPro"/>
</dbReference>
<evidence type="ECO:0000256" key="1">
    <source>
        <dbReference type="ARBA" id="ARBA00023121"/>
    </source>
</evidence>
<evidence type="ECO:0000313" key="5">
    <source>
        <dbReference type="EMBL" id="ORY74351.1"/>
    </source>
</evidence>
<evidence type="ECO:0000256" key="2">
    <source>
        <dbReference type="SAM" id="MobiDB-lite"/>
    </source>
</evidence>
<dbReference type="PROSITE" id="PS51228">
    <property type="entry name" value="ACB_2"/>
    <property type="match status" value="1"/>
</dbReference>
<evidence type="ECO:0000313" key="6">
    <source>
        <dbReference type="Proteomes" id="UP000193685"/>
    </source>
</evidence>
<protein>
    <submittedName>
        <fullName evidence="5">Acyl CoA binding protein-domain-containing protein</fullName>
    </submittedName>
</protein>
<feature type="domain" description="ACB" evidence="4">
    <location>
        <begin position="4"/>
        <end position="106"/>
    </location>
</feature>
<keyword evidence="6" id="KW-1185">Reference proteome</keyword>
<dbReference type="AlphaFoldDB" id="A0A1Y2ERY0"/>
<keyword evidence="3" id="KW-0812">Transmembrane</keyword>
<dbReference type="GO" id="GO:0006631">
    <property type="term" value="P:fatty acid metabolic process"/>
    <property type="evidence" value="ECO:0007669"/>
    <property type="project" value="TreeGrafter"/>
</dbReference>
<dbReference type="InterPro" id="IPR035984">
    <property type="entry name" value="Acyl-CoA-binding_sf"/>
</dbReference>
<dbReference type="EMBL" id="MCFI01000030">
    <property type="protein sequence ID" value="ORY74351.1"/>
    <property type="molecule type" value="Genomic_DNA"/>
</dbReference>
<feature type="transmembrane region" description="Helical" evidence="3">
    <location>
        <begin position="305"/>
        <end position="327"/>
    </location>
</feature>
<dbReference type="PANTHER" id="PTHR23310">
    <property type="entry name" value="ACYL-COA-BINDING PROTEIN, ACBP"/>
    <property type="match status" value="1"/>
</dbReference>
<accession>A0A1Y2ERY0</accession>
<feature type="compositionally biased region" description="Polar residues" evidence="2">
    <location>
        <begin position="137"/>
        <end position="153"/>
    </location>
</feature>
<dbReference type="InterPro" id="IPR014352">
    <property type="entry name" value="FERM/acyl-CoA-bd_prot_sf"/>
</dbReference>
<feature type="region of interest" description="Disordered" evidence="2">
    <location>
        <begin position="131"/>
        <end position="204"/>
    </location>
</feature>
<evidence type="ECO:0000259" key="4">
    <source>
        <dbReference type="PROSITE" id="PS51228"/>
    </source>
</evidence>
<name>A0A1Y2ERY0_PROLT</name>
<dbReference type="Gene3D" id="1.20.80.10">
    <property type="match status" value="1"/>
</dbReference>
<evidence type="ECO:0000256" key="3">
    <source>
        <dbReference type="SAM" id="Phobius"/>
    </source>
</evidence>